<keyword evidence="8" id="KW-1185">Reference proteome</keyword>
<dbReference type="RefSeq" id="WP_268041768.1">
    <property type="nucleotide sequence ID" value="NZ_CP104064.1"/>
</dbReference>
<dbReference type="InterPro" id="IPR010998">
    <property type="entry name" value="Integrase_recombinase_N"/>
</dbReference>
<keyword evidence="2 4" id="KW-0238">DNA-binding</keyword>
<evidence type="ECO:0000259" key="5">
    <source>
        <dbReference type="PROSITE" id="PS51898"/>
    </source>
</evidence>
<dbReference type="CDD" id="cd01189">
    <property type="entry name" value="INT_ICEBs1_C_like"/>
    <property type="match status" value="1"/>
</dbReference>
<dbReference type="InterPro" id="IPR004107">
    <property type="entry name" value="Integrase_SAM-like_N"/>
</dbReference>
<reference evidence="7" key="1">
    <citation type="submission" date="2022-08" db="EMBL/GenBank/DDBJ databases">
        <title>Alicyclobacillus dauci DSM2870, complete genome.</title>
        <authorList>
            <person name="Wang Q."/>
            <person name="Cai R."/>
            <person name="Wang Z."/>
        </authorList>
    </citation>
    <scope>NUCLEOTIDE SEQUENCE</scope>
    <source>
        <strain evidence="7">DSM 28700</strain>
    </source>
</reference>
<dbReference type="Pfam" id="PF00589">
    <property type="entry name" value="Phage_integrase"/>
    <property type="match status" value="1"/>
</dbReference>
<dbReference type="Pfam" id="PF14659">
    <property type="entry name" value="Phage_int_SAM_3"/>
    <property type="match status" value="1"/>
</dbReference>
<evidence type="ECO:0000256" key="4">
    <source>
        <dbReference type="PROSITE-ProRule" id="PRU01248"/>
    </source>
</evidence>
<dbReference type="InterPro" id="IPR002104">
    <property type="entry name" value="Integrase_catalytic"/>
</dbReference>
<dbReference type="SUPFAM" id="SSF56349">
    <property type="entry name" value="DNA breaking-rejoining enzymes"/>
    <property type="match status" value="1"/>
</dbReference>
<evidence type="ECO:0000259" key="6">
    <source>
        <dbReference type="PROSITE" id="PS51900"/>
    </source>
</evidence>
<evidence type="ECO:0000313" key="8">
    <source>
        <dbReference type="Proteomes" id="UP001164803"/>
    </source>
</evidence>
<dbReference type="InterPro" id="IPR028259">
    <property type="entry name" value="AP2-like_int_N"/>
</dbReference>
<dbReference type="EMBL" id="CP104064">
    <property type="protein sequence ID" value="WAH34998.1"/>
    <property type="molecule type" value="Genomic_DNA"/>
</dbReference>
<evidence type="ECO:0000256" key="2">
    <source>
        <dbReference type="ARBA" id="ARBA00023125"/>
    </source>
</evidence>
<dbReference type="PANTHER" id="PTHR30349">
    <property type="entry name" value="PHAGE INTEGRASE-RELATED"/>
    <property type="match status" value="1"/>
</dbReference>
<proteinExistence type="predicted"/>
<accession>A0ABY6YXP9</accession>
<dbReference type="PROSITE" id="PS51898">
    <property type="entry name" value="TYR_RECOMBINASE"/>
    <property type="match status" value="1"/>
</dbReference>
<dbReference type="Gene3D" id="1.10.443.10">
    <property type="entry name" value="Intergrase catalytic core"/>
    <property type="match status" value="1"/>
</dbReference>
<gene>
    <name evidence="7" type="ORF">NZD86_11720</name>
</gene>
<dbReference type="InterPro" id="IPR013762">
    <property type="entry name" value="Integrase-like_cat_sf"/>
</dbReference>
<sequence length="372" mass="43048">MQGHVRKRGSKWCAVVYMGLDANGKRKYKWFSGYNTKKEAQRALVEKIQEVNTGAYVEPTKVTVRQFVEIWLEARKSQVRPVTHENNERLLRNHIIPHLGNLTLSKLRGNHVQSLYSELQSNLSPASIQTVHNTLHVMIRDAVKWEYIARDIMQQVTPPRAEHKIRPVWDFNDVQAFNEAVKSHELYVAFTLAVTTGMRRSEILGLKWDDIDFEQAQIHVQRSLKIENGEKVVSEVKTSSSRRTIVLFDEDVERLREHRKKQLEQRMKVGPGFNPENLVFVRADGSSIRPTNFSRDWTVFLKKNNLPHIPLHSSRHTHATLLLALGIHPKVVQERLGHSSIRVTMDLYSHILPGMQEDAVKKLENRIFKTAD</sequence>
<feature type="domain" description="Core-binding (CB)" evidence="6">
    <location>
        <begin position="62"/>
        <end position="143"/>
    </location>
</feature>
<keyword evidence="1" id="KW-0229">DNA integration</keyword>
<dbReference type="Pfam" id="PF14657">
    <property type="entry name" value="Arm-DNA-bind_4"/>
    <property type="match status" value="1"/>
</dbReference>
<dbReference type="Gene3D" id="1.10.150.130">
    <property type="match status" value="1"/>
</dbReference>
<protein>
    <submittedName>
        <fullName evidence="7">Site-specific integrase</fullName>
    </submittedName>
</protein>
<feature type="domain" description="Tyr recombinase" evidence="5">
    <location>
        <begin position="164"/>
        <end position="361"/>
    </location>
</feature>
<dbReference type="PANTHER" id="PTHR30349:SF91">
    <property type="entry name" value="INTA PROTEIN"/>
    <property type="match status" value="1"/>
</dbReference>
<evidence type="ECO:0000313" key="7">
    <source>
        <dbReference type="EMBL" id="WAH34998.1"/>
    </source>
</evidence>
<name>A0ABY6YXP9_9BACL</name>
<dbReference type="Proteomes" id="UP001164803">
    <property type="component" value="Chromosome"/>
</dbReference>
<evidence type="ECO:0000256" key="1">
    <source>
        <dbReference type="ARBA" id="ARBA00022908"/>
    </source>
</evidence>
<organism evidence="7 8">
    <name type="scientific">Alicyclobacillus dauci</name>
    <dbReference type="NCBI Taxonomy" id="1475485"/>
    <lineage>
        <taxon>Bacteria</taxon>
        <taxon>Bacillati</taxon>
        <taxon>Bacillota</taxon>
        <taxon>Bacilli</taxon>
        <taxon>Bacillales</taxon>
        <taxon>Alicyclobacillaceae</taxon>
        <taxon>Alicyclobacillus</taxon>
    </lineage>
</organism>
<dbReference type="InterPro" id="IPR011010">
    <property type="entry name" value="DNA_brk_join_enz"/>
</dbReference>
<dbReference type="PROSITE" id="PS51900">
    <property type="entry name" value="CB"/>
    <property type="match status" value="1"/>
</dbReference>
<keyword evidence="3" id="KW-0233">DNA recombination</keyword>
<evidence type="ECO:0000256" key="3">
    <source>
        <dbReference type="ARBA" id="ARBA00023172"/>
    </source>
</evidence>
<dbReference type="InterPro" id="IPR044068">
    <property type="entry name" value="CB"/>
</dbReference>
<dbReference type="InterPro" id="IPR050090">
    <property type="entry name" value="Tyrosine_recombinase_XerCD"/>
</dbReference>